<dbReference type="InterPro" id="IPR006578">
    <property type="entry name" value="MADF-dom"/>
</dbReference>
<reference evidence="3" key="2">
    <citation type="submission" date="2021-09" db="EMBL/GenBank/DDBJ databases">
        <authorList>
            <person name="Jia N."/>
            <person name="Wang J."/>
            <person name="Shi W."/>
            <person name="Du L."/>
            <person name="Sun Y."/>
            <person name="Zhan W."/>
            <person name="Jiang J."/>
            <person name="Wang Q."/>
            <person name="Zhang B."/>
            <person name="Ji P."/>
            <person name="Sakyi L.B."/>
            <person name="Cui X."/>
            <person name="Yuan T."/>
            <person name="Jiang B."/>
            <person name="Yang W."/>
            <person name="Lam T.T.-Y."/>
            <person name="Chang Q."/>
            <person name="Ding S."/>
            <person name="Wang X."/>
            <person name="Zhu J."/>
            <person name="Ruan X."/>
            <person name="Zhao L."/>
            <person name="Wei J."/>
            <person name="Que T."/>
            <person name="Du C."/>
            <person name="Cheng J."/>
            <person name="Dai P."/>
            <person name="Han X."/>
            <person name="Huang E."/>
            <person name="Gao Y."/>
            <person name="Liu J."/>
            <person name="Shao H."/>
            <person name="Ye R."/>
            <person name="Li L."/>
            <person name="Wei W."/>
            <person name="Wang X."/>
            <person name="Wang C."/>
            <person name="Huo Q."/>
            <person name="Li W."/>
            <person name="Guo W."/>
            <person name="Chen H."/>
            <person name="Chen S."/>
            <person name="Zhou L."/>
            <person name="Zhou L."/>
            <person name="Ni X."/>
            <person name="Tian J."/>
            <person name="Zhou Y."/>
            <person name="Sheng Y."/>
            <person name="Liu T."/>
            <person name="Pan Y."/>
            <person name="Xia L."/>
            <person name="Li J."/>
            <person name="Zhao F."/>
            <person name="Cao W."/>
        </authorList>
    </citation>
    <scope>NUCLEOTIDE SEQUENCE</scope>
    <source>
        <strain evidence="3">Rmic-2018</strain>
        <tissue evidence="3">Larvae</tissue>
    </source>
</reference>
<name>A0A9J6E260_RHIMP</name>
<evidence type="ECO:0000256" key="1">
    <source>
        <dbReference type="SAM" id="MobiDB-lite"/>
    </source>
</evidence>
<dbReference type="Pfam" id="PF10545">
    <property type="entry name" value="MADF_DNA_bdg"/>
    <property type="match status" value="1"/>
</dbReference>
<proteinExistence type="predicted"/>
<dbReference type="PROSITE" id="PS51029">
    <property type="entry name" value="MADF"/>
    <property type="match status" value="1"/>
</dbReference>
<dbReference type="Proteomes" id="UP000821866">
    <property type="component" value="Chromosome 4"/>
</dbReference>
<evidence type="ECO:0000259" key="2">
    <source>
        <dbReference type="PROSITE" id="PS51029"/>
    </source>
</evidence>
<dbReference type="PANTHER" id="PTHR12243">
    <property type="entry name" value="MADF DOMAIN TRANSCRIPTION FACTOR"/>
    <property type="match status" value="1"/>
</dbReference>
<accession>A0A9J6E260</accession>
<dbReference type="InterPro" id="IPR039353">
    <property type="entry name" value="TF_Adf1"/>
</dbReference>
<dbReference type="AlphaFoldDB" id="A0A9J6E260"/>
<protein>
    <recommendedName>
        <fullName evidence="2">MADF domain-containing protein</fullName>
    </recommendedName>
</protein>
<dbReference type="EMBL" id="JABSTU010000006">
    <property type="protein sequence ID" value="KAH8028213.1"/>
    <property type="molecule type" value="Genomic_DNA"/>
</dbReference>
<sequence>MNLCDDATFYFIHIVEEFPTLWDLSRADYADVVKKQSVWEHIVEDIKKNWPTYGPYTVEGLKRYFDNKRRTYRLERKKADHTKSAQPASDVYIGRWKFYKALKFLDGAKIKPRRSIMGQDQQNIAETEMPLVFSEATEAPEPAAVDEDATVDEIVAVDKENCTIECVPVAILSTPSTPNTVQAASKKRPRKNQSLPPEEMWTERQKVLEKIAVNMQPMQPLQPDDACDHFGRLVAARHCPSCGCACRQIIRGLAVRDHDKSGFGPSSECTIITERRSKNGSQARLL</sequence>
<dbReference type="PANTHER" id="PTHR12243:SF67">
    <property type="entry name" value="COREPRESSOR OF PANGOLIN, ISOFORM A-RELATED"/>
    <property type="match status" value="1"/>
</dbReference>
<dbReference type="SMART" id="SM00595">
    <property type="entry name" value="MADF"/>
    <property type="match status" value="1"/>
</dbReference>
<evidence type="ECO:0000313" key="4">
    <source>
        <dbReference type="Proteomes" id="UP000821866"/>
    </source>
</evidence>
<gene>
    <name evidence="3" type="ORF">HPB51_014168</name>
</gene>
<organism evidence="3 4">
    <name type="scientific">Rhipicephalus microplus</name>
    <name type="common">Cattle tick</name>
    <name type="synonym">Boophilus microplus</name>
    <dbReference type="NCBI Taxonomy" id="6941"/>
    <lineage>
        <taxon>Eukaryota</taxon>
        <taxon>Metazoa</taxon>
        <taxon>Ecdysozoa</taxon>
        <taxon>Arthropoda</taxon>
        <taxon>Chelicerata</taxon>
        <taxon>Arachnida</taxon>
        <taxon>Acari</taxon>
        <taxon>Parasitiformes</taxon>
        <taxon>Ixodida</taxon>
        <taxon>Ixodoidea</taxon>
        <taxon>Ixodidae</taxon>
        <taxon>Rhipicephalinae</taxon>
        <taxon>Rhipicephalus</taxon>
        <taxon>Boophilus</taxon>
    </lineage>
</organism>
<reference evidence="3" key="1">
    <citation type="journal article" date="2020" name="Cell">
        <title>Large-Scale Comparative Analyses of Tick Genomes Elucidate Their Genetic Diversity and Vector Capacities.</title>
        <authorList>
            <consortium name="Tick Genome and Microbiome Consortium (TIGMIC)"/>
            <person name="Jia N."/>
            <person name="Wang J."/>
            <person name="Shi W."/>
            <person name="Du L."/>
            <person name="Sun Y."/>
            <person name="Zhan W."/>
            <person name="Jiang J.F."/>
            <person name="Wang Q."/>
            <person name="Zhang B."/>
            <person name="Ji P."/>
            <person name="Bell-Sakyi L."/>
            <person name="Cui X.M."/>
            <person name="Yuan T.T."/>
            <person name="Jiang B.G."/>
            <person name="Yang W.F."/>
            <person name="Lam T.T."/>
            <person name="Chang Q.C."/>
            <person name="Ding S.J."/>
            <person name="Wang X.J."/>
            <person name="Zhu J.G."/>
            <person name="Ruan X.D."/>
            <person name="Zhao L."/>
            <person name="Wei J.T."/>
            <person name="Ye R.Z."/>
            <person name="Que T.C."/>
            <person name="Du C.H."/>
            <person name="Zhou Y.H."/>
            <person name="Cheng J.X."/>
            <person name="Dai P.F."/>
            <person name="Guo W.B."/>
            <person name="Han X.H."/>
            <person name="Huang E.J."/>
            <person name="Li L.F."/>
            <person name="Wei W."/>
            <person name="Gao Y.C."/>
            <person name="Liu J.Z."/>
            <person name="Shao H.Z."/>
            <person name="Wang X."/>
            <person name="Wang C.C."/>
            <person name="Yang T.C."/>
            <person name="Huo Q.B."/>
            <person name="Li W."/>
            <person name="Chen H.Y."/>
            <person name="Chen S.E."/>
            <person name="Zhou L.G."/>
            <person name="Ni X.B."/>
            <person name="Tian J.H."/>
            <person name="Sheng Y."/>
            <person name="Liu T."/>
            <person name="Pan Y.S."/>
            <person name="Xia L.Y."/>
            <person name="Li J."/>
            <person name="Zhao F."/>
            <person name="Cao W.C."/>
        </authorList>
    </citation>
    <scope>NUCLEOTIDE SEQUENCE</scope>
    <source>
        <strain evidence="3">Rmic-2018</strain>
    </source>
</reference>
<feature type="domain" description="MADF" evidence="2">
    <location>
        <begin position="10"/>
        <end position="110"/>
    </location>
</feature>
<evidence type="ECO:0000313" key="3">
    <source>
        <dbReference type="EMBL" id="KAH8028213.1"/>
    </source>
</evidence>
<dbReference type="VEuPathDB" id="VectorBase:LOC119163701"/>
<keyword evidence="4" id="KW-1185">Reference proteome</keyword>
<feature type="region of interest" description="Disordered" evidence="1">
    <location>
        <begin position="177"/>
        <end position="199"/>
    </location>
</feature>
<comment type="caution">
    <text evidence="3">The sequence shown here is derived from an EMBL/GenBank/DDBJ whole genome shotgun (WGS) entry which is preliminary data.</text>
</comment>